<keyword evidence="3 5" id="KW-0067">ATP-binding</keyword>
<dbReference type="Pfam" id="PF01121">
    <property type="entry name" value="CoaE"/>
    <property type="match status" value="1"/>
</dbReference>
<keyword evidence="5" id="KW-0963">Cytoplasm</keyword>
<dbReference type="NCBIfam" id="TIGR00152">
    <property type="entry name" value="dephospho-CoA kinase"/>
    <property type="match status" value="1"/>
</dbReference>
<keyword evidence="5 7" id="KW-0418">Kinase</keyword>
<organism evidence="7 8">
    <name type="scientific">Robiginitalea biformata (strain ATCC BAA-864 / DSM 15991 / KCTC 12146 / HTCC2501)</name>
    <dbReference type="NCBI Taxonomy" id="313596"/>
    <lineage>
        <taxon>Bacteria</taxon>
        <taxon>Pseudomonadati</taxon>
        <taxon>Bacteroidota</taxon>
        <taxon>Flavobacteriia</taxon>
        <taxon>Flavobacteriales</taxon>
        <taxon>Flavobacteriaceae</taxon>
        <taxon>Robiginitalea</taxon>
    </lineage>
</organism>
<dbReference type="HOGENOM" id="CLU_057180_3_1_10"/>
<comment type="catalytic activity">
    <reaction evidence="5">
        <text>3'-dephospho-CoA + ATP = ADP + CoA + H(+)</text>
        <dbReference type="Rhea" id="RHEA:18245"/>
        <dbReference type="ChEBI" id="CHEBI:15378"/>
        <dbReference type="ChEBI" id="CHEBI:30616"/>
        <dbReference type="ChEBI" id="CHEBI:57287"/>
        <dbReference type="ChEBI" id="CHEBI:57328"/>
        <dbReference type="ChEBI" id="CHEBI:456216"/>
        <dbReference type="EC" id="2.7.1.24"/>
    </reaction>
</comment>
<dbReference type="CDD" id="cd02022">
    <property type="entry name" value="DPCK"/>
    <property type="match status" value="1"/>
</dbReference>
<dbReference type="Gene3D" id="3.40.50.300">
    <property type="entry name" value="P-loop containing nucleotide triphosphate hydrolases"/>
    <property type="match status" value="1"/>
</dbReference>
<dbReference type="PROSITE" id="PS51219">
    <property type="entry name" value="DPCK"/>
    <property type="match status" value="1"/>
</dbReference>
<dbReference type="SUPFAM" id="SSF52540">
    <property type="entry name" value="P-loop containing nucleoside triphosphate hydrolases"/>
    <property type="match status" value="1"/>
</dbReference>
<dbReference type="GO" id="GO:0005524">
    <property type="term" value="F:ATP binding"/>
    <property type="evidence" value="ECO:0007669"/>
    <property type="project" value="UniProtKB-UniRule"/>
</dbReference>
<dbReference type="OrthoDB" id="9812943at2"/>
<dbReference type="eggNOG" id="COG0237">
    <property type="taxonomic scope" value="Bacteria"/>
</dbReference>
<reference evidence="7 8" key="1">
    <citation type="journal article" date="2009" name="J. Bacteriol.">
        <title>Complete genome sequence of Robiginitalea biformata HTCC2501.</title>
        <authorList>
            <person name="Oh H.M."/>
            <person name="Giovannoni S.J."/>
            <person name="Lee K."/>
            <person name="Ferriera S."/>
            <person name="Johnson J."/>
            <person name="Cho J.C."/>
        </authorList>
    </citation>
    <scope>NUCLEOTIDE SEQUENCE [LARGE SCALE GENOMIC DNA]</scope>
    <source>
        <strain evidence="8">ATCC BAA-864 / HTCC2501 / KCTC 12146</strain>
    </source>
</reference>
<proteinExistence type="inferred from homology"/>
<gene>
    <name evidence="5" type="primary">coaE</name>
    <name evidence="7" type="ordered locus">RB2501_15989</name>
</gene>
<evidence type="ECO:0000256" key="3">
    <source>
        <dbReference type="ARBA" id="ARBA00022840"/>
    </source>
</evidence>
<dbReference type="STRING" id="313596.RB2501_15989"/>
<feature type="binding site" evidence="5">
    <location>
        <begin position="11"/>
        <end position="16"/>
    </location>
    <ligand>
        <name>ATP</name>
        <dbReference type="ChEBI" id="CHEBI:30616"/>
    </ligand>
</feature>
<evidence type="ECO:0000256" key="2">
    <source>
        <dbReference type="ARBA" id="ARBA00022741"/>
    </source>
</evidence>
<evidence type="ECO:0000313" key="7">
    <source>
        <dbReference type="EMBL" id="EAR15844.1"/>
    </source>
</evidence>
<dbReference type="HAMAP" id="MF_00376">
    <property type="entry name" value="Dephospho_CoA_kinase"/>
    <property type="match status" value="1"/>
</dbReference>
<evidence type="ECO:0000313" key="8">
    <source>
        <dbReference type="Proteomes" id="UP000009049"/>
    </source>
</evidence>
<accession>A4CLU5</accession>
<dbReference type="RefSeq" id="WP_015755159.1">
    <property type="nucleotide sequence ID" value="NC_013222.1"/>
</dbReference>
<dbReference type="GO" id="GO:0005737">
    <property type="term" value="C:cytoplasm"/>
    <property type="evidence" value="ECO:0007669"/>
    <property type="project" value="UniProtKB-SubCell"/>
</dbReference>
<comment type="pathway">
    <text evidence="5">Cofactor biosynthesis; coenzyme A biosynthesis; CoA from (R)-pantothenate: step 5/5.</text>
</comment>
<dbReference type="GO" id="GO:0004140">
    <property type="term" value="F:dephospho-CoA kinase activity"/>
    <property type="evidence" value="ECO:0007669"/>
    <property type="project" value="UniProtKB-UniRule"/>
</dbReference>
<dbReference type="InterPro" id="IPR001977">
    <property type="entry name" value="Depp_CoAkinase"/>
</dbReference>
<dbReference type="EC" id="2.7.1.24" evidence="5 6"/>
<protein>
    <recommendedName>
        <fullName evidence="5 6">Dephospho-CoA kinase</fullName>
        <ecNumber evidence="5 6">2.7.1.24</ecNumber>
    </recommendedName>
    <alternativeName>
        <fullName evidence="5">Dephosphocoenzyme A kinase</fullName>
    </alternativeName>
</protein>
<dbReference type="PANTHER" id="PTHR10695:SF46">
    <property type="entry name" value="BIFUNCTIONAL COENZYME A SYNTHASE-RELATED"/>
    <property type="match status" value="1"/>
</dbReference>
<dbReference type="PANTHER" id="PTHR10695">
    <property type="entry name" value="DEPHOSPHO-COA KINASE-RELATED"/>
    <property type="match status" value="1"/>
</dbReference>
<evidence type="ECO:0000256" key="6">
    <source>
        <dbReference type="NCBIfam" id="TIGR00152"/>
    </source>
</evidence>
<dbReference type="KEGG" id="rbi:RB2501_15989"/>
<dbReference type="UniPathway" id="UPA00241">
    <property type="reaction ID" value="UER00356"/>
</dbReference>
<dbReference type="Proteomes" id="UP000009049">
    <property type="component" value="Chromosome"/>
</dbReference>
<dbReference type="InterPro" id="IPR027417">
    <property type="entry name" value="P-loop_NTPase"/>
</dbReference>
<dbReference type="EMBL" id="CP001712">
    <property type="protein sequence ID" value="EAR15844.1"/>
    <property type="molecule type" value="Genomic_DNA"/>
</dbReference>
<sequence length="200" mass="22344">MMRVGLTGGIGSGKSTVAGFFRELGIPVYYSDVRARELMEADPELRGRIENLLGEEAYAEGKLNRAWIASRVFGDAELLEALNALVHPAVAADFRSWSARQEAPYVLQEAAILIENGGYRNLDRVILVTAPEEERIRRVVARDNTSGSRVRSRMDAQWSDQRKIPLSDFVIENMELEATRRAVHRIHRELLEIPGSPGAS</sequence>
<dbReference type="GO" id="GO:0015937">
    <property type="term" value="P:coenzyme A biosynthetic process"/>
    <property type="evidence" value="ECO:0007669"/>
    <property type="project" value="UniProtKB-UniRule"/>
</dbReference>
<keyword evidence="4 5" id="KW-0173">Coenzyme A biosynthesis</keyword>
<evidence type="ECO:0000256" key="4">
    <source>
        <dbReference type="ARBA" id="ARBA00022993"/>
    </source>
</evidence>
<comment type="similarity">
    <text evidence="1 5">Belongs to the CoaE family.</text>
</comment>
<keyword evidence="8" id="KW-1185">Reference proteome</keyword>
<comment type="function">
    <text evidence="5">Catalyzes the phosphorylation of the 3'-hydroxyl group of dephosphocoenzyme A to form coenzyme A.</text>
</comment>
<dbReference type="AlphaFoldDB" id="A4CLU5"/>
<evidence type="ECO:0000256" key="1">
    <source>
        <dbReference type="ARBA" id="ARBA00009018"/>
    </source>
</evidence>
<keyword evidence="2 5" id="KW-0547">Nucleotide-binding</keyword>
<evidence type="ECO:0000256" key="5">
    <source>
        <dbReference type="HAMAP-Rule" id="MF_00376"/>
    </source>
</evidence>
<keyword evidence="5" id="KW-0808">Transferase</keyword>
<name>A4CLU5_ROBBH</name>
<comment type="subcellular location">
    <subcellularLocation>
        <location evidence="5">Cytoplasm</location>
    </subcellularLocation>
</comment>